<feature type="transmembrane region" description="Helical" evidence="6">
    <location>
        <begin position="811"/>
        <end position="834"/>
    </location>
</feature>
<feature type="region of interest" description="Disordered" evidence="5">
    <location>
        <begin position="1"/>
        <end position="95"/>
    </location>
</feature>
<keyword evidence="2 6" id="KW-0812">Transmembrane</keyword>
<evidence type="ECO:0000256" key="5">
    <source>
        <dbReference type="SAM" id="MobiDB-lite"/>
    </source>
</evidence>
<gene>
    <name evidence="7" type="ORF">N7532_008096</name>
</gene>
<reference evidence="7" key="1">
    <citation type="submission" date="2022-11" db="EMBL/GenBank/DDBJ databases">
        <authorList>
            <person name="Petersen C."/>
        </authorList>
    </citation>
    <scope>NUCLEOTIDE SEQUENCE</scope>
    <source>
        <strain evidence="7">IBT 30761</strain>
    </source>
</reference>
<evidence type="ECO:0000313" key="8">
    <source>
        <dbReference type="Proteomes" id="UP001149074"/>
    </source>
</evidence>
<organism evidence="7 8">
    <name type="scientific">Penicillium argentinense</name>
    <dbReference type="NCBI Taxonomy" id="1131581"/>
    <lineage>
        <taxon>Eukaryota</taxon>
        <taxon>Fungi</taxon>
        <taxon>Dikarya</taxon>
        <taxon>Ascomycota</taxon>
        <taxon>Pezizomycotina</taxon>
        <taxon>Eurotiomycetes</taxon>
        <taxon>Eurotiomycetidae</taxon>
        <taxon>Eurotiales</taxon>
        <taxon>Aspergillaceae</taxon>
        <taxon>Penicillium</taxon>
    </lineage>
</organism>
<evidence type="ECO:0000256" key="2">
    <source>
        <dbReference type="ARBA" id="ARBA00022692"/>
    </source>
</evidence>
<keyword evidence="8" id="KW-1185">Reference proteome</keyword>
<dbReference type="InterPro" id="IPR002523">
    <property type="entry name" value="MgTranspt_CorA/ZnTranspt_ZntB"/>
</dbReference>
<dbReference type="RefSeq" id="XP_056471394.1">
    <property type="nucleotide sequence ID" value="XM_056620588.1"/>
</dbReference>
<dbReference type="Proteomes" id="UP001149074">
    <property type="component" value="Unassembled WGS sequence"/>
</dbReference>
<feature type="region of interest" description="Disordered" evidence="5">
    <location>
        <begin position="292"/>
        <end position="325"/>
    </location>
</feature>
<dbReference type="GeneID" id="81359567"/>
<evidence type="ECO:0000256" key="1">
    <source>
        <dbReference type="ARBA" id="ARBA00004141"/>
    </source>
</evidence>
<dbReference type="OrthoDB" id="3231000at2759"/>
<proteinExistence type="predicted"/>
<feature type="compositionally biased region" description="Basic and acidic residues" evidence="5">
    <location>
        <begin position="56"/>
        <end position="71"/>
    </location>
</feature>
<dbReference type="AlphaFoldDB" id="A0A9W9EWS2"/>
<feature type="transmembrane region" description="Helical" evidence="6">
    <location>
        <begin position="779"/>
        <end position="805"/>
    </location>
</feature>
<reference evidence="7" key="2">
    <citation type="journal article" date="2023" name="IMA Fungus">
        <title>Comparative genomic study of the Penicillium genus elucidates a diverse pangenome and 15 lateral gene transfer events.</title>
        <authorList>
            <person name="Petersen C."/>
            <person name="Sorensen T."/>
            <person name="Nielsen M.R."/>
            <person name="Sondergaard T.E."/>
            <person name="Sorensen J.L."/>
            <person name="Fitzpatrick D.A."/>
            <person name="Frisvad J.C."/>
            <person name="Nielsen K.L."/>
        </authorList>
    </citation>
    <scope>NUCLEOTIDE SEQUENCE</scope>
    <source>
        <strain evidence="7">IBT 30761</strain>
    </source>
</reference>
<comment type="subcellular location">
    <subcellularLocation>
        <location evidence="1">Membrane</location>
        <topology evidence="1">Multi-pass membrane protein</topology>
    </subcellularLocation>
</comment>
<feature type="transmembrane region" description="Helical" evidence="6">
    <location>
        <begin position="865"/>
        <end position="884"/>
    </location>
</feature>
<evidence type="ECO:0000256" key="3">
    <source>
        <dbReference type="ARBA" id="ARBA00022989"/>
    </source>
</evidence>
<accession>A0A9W9EWS2</accession>
<feature type="transmembrane region" description="Helical" evidence="6">
    <location>
        <begin position="698"/>
        <end position="716"/>
    </location>
</feature>
<keyword evidence="4 6" id="KW-0472">Membrane</keyword>
<keyword evidence="3 6" id="KW-1133">Transmembrane helix</keyword>
<dbReference type="Gene3D" id="1.20.58.340">
    <property type="entry name" value="Magnesium transport protein CorA, transmembrane region"/>
    <property type="match status" value="1"/>
</dbReference>
<feature type="transmembrane region" description="Helical" evidence="6">
    <location>
        <begin position="896"/>
        <end position="917"/>
    </location>
</feature>
<dbReference type="EMBL" id="JAPQKI010000009">
    <property type="protein sequence ID" value="KAJ5089412.1"/>
    <property type="molecule type" value="Genomic_DNA"/>
</dbReference>
<feature type="compositionally biased region" description="Polar residues" evidence="5">
    <location>
        <begin position="81"/>
        <end position="95"/>
    </location>
</feature>
<name>A0A9W9EWS2_9EURO</name>
<feature type="region of interest" description="Disordered" evidence="5">
    <location>
        <begin position="111"/>
        <end position="130"/>
    </location>
</feature>
<dbReference type="Pfam" id="PF01544">
    <property type="entry name" value="CorA"/>
    <property type="match status" value="1"/>
</dbReference>
<feature type="compositionally biased region" description="Basic and acidic residues" evidence="5">
    <location>
        <begin position="1"/>
        <end position="10"/>
    </location>
</feature>
<dbReference type="SUPFAM" id="SSF144083">
    <property type="entry name" value="Magnesium transport protein CorA, transmembrane region"/>
    <property type="match status" value="1"/>
</dbReference>
<evidence type="ECO:0000313" key="7">
    <source>
        <dbReference type="EMBL" id="KAJ5089412.1"/>
    </source>
</evidence>
<dbReference type="GO" id="GO:0046873">
    <property type="term" value="F:metal ion transmembrane transporter activity"/>
    <property type="evidence" value="ECO:0007669"/>
    <property type="project" value="InterPro"/>
</dbReference>
<evidence type="ECO:0000256" key="4">
    <source>
        <dbReference type="ARBA" id="ARBA00023136"/>
    </source>
</evidence>
<protein>
    <submittedName>
        <fullName evidence="7">Mg2+ transporter protein CorA-like/Zinc transport protein ZntB</fullName>
    </submittedName>
</protein>
<evidence type="ECO:0000256" key="6">
    <source>
        <dbReference type="SAM" id="Phobius"/>
    </source>
</evidence>
<dbReference type="GO" id="GO:0016020">
    <property type="term" value="C:membrane"/>
    <property type="evidence" value="ECO:0007669"/>
    <property type="project" value="UniProtKB-SubCell"/>
</dbReference>
<sequence length="920" mass="103862">MPGDQSENRLLDWLQQQPDDPLRPDTPVENADTTSATEVQRVGLRGTSDAAGPRSSLDDVLHHDPGARGDLPETIGLPDSLASSSPTVNRESINWNRSDNSLEDILQVGAPAIPSAPSTNSRQAERLPLGRPLRRVKRRTTRYTYDKILENAGEVLDYIKHGNVCKRSRHDGTSIIYYDYSEGIRSDPKVINEAYQISALGYPPQEVSQRLLIVEDLSKPTIDALGETFSINPEFFEEHLLNSGYAGPDYDMLPARTWPTAHLKKSYCSMRWIRPVYRQPMYSSNRTMRDLVKASTKSSNTATQKDQNSDLSYWSDEEKENENSADGVEHFTRYGVVTTRVSTNIFRSDWALWTDPAKTANMKRECGLEERLSIWKGTLLGRNCDIVIILSDPLPQVDEEHPAPETIDYDSGISETDIDSAEKGIAHLIHETTPRFMGDATISKPWDYMIKSRKRKRVVPASTNSEKNIPLFSHKVIIKQIAPRQELAVDLDHVFRTSESTKEFGQGLGYPRSTSEGIREEIEQQTGQASLTRPLIRIIKQDSLALLKQLGHVFDEIETGILDDIKMEDRLSSWRQVIGRAQRELPELQAYLEPFLAFVASLHPTRIGESGSSIESDVTKDIQELMNEIAHVSSRLQRTSALLTSNMGLLDSRRSIDEALAVTRLTELAFLFVPLSFAATIFGMQVDPLADNVPIRSFFIVAIVVTAFAYLMRMTMRSRWIAYFKMFMRNQLQRYAESHGHSIPTRSIPILLSLQYMGNRLRVGVKRGRRWILRTARTLWRVFGFVILFIGGNGAVLAAPLALLWTRDLDFHIQIAATVSVLMLVLMTVGLSIWRMSRSDPAFRSALPRLAISIYRRFPTWAQGALIFLSLSALCLVIPVSLIWTSPLAMGIKCGLMVLAFLPVGFAVAFKFFWWFMNYT</sequence>
<dbReference type="InterPro" id="IPR045863">
    <property type="entry name" value="CorA_TM1_TM2"/>
</dbReference>
<comment type="caution">
    <text evidence="7">The sequence shown here is derived from an EMBL/GenBank/DDBJ whole genome shotgun (WGS) entry which is preliminary data.</text>
</comment>
<feature type="compositionally biased region" description="Polar residues" evidence="5">
    <location>
        <begin position="295"/>
        <end position="312"/>
    </location>
</feature>